<name>A0A7V8NTP3_9BACT</name>
<dbReference type="Proteomes" id="UP000567293">
    <property type="component" value="Unassembled WGS sequence"/>
</dbReference>
<evidence type="ECO:0000313" key="1">
    <source>
        <dbReference type="EMBL" id="MBA0087334.1"/>
    </source>
</evidence>
<keyword evidence="2" id="KW-1185">Reference proteome</keyword>
<dbReference type="Pfam" id="PF05717">
    <property type="entry name" value="TnpB_IS66"/>
    <property type="match status" value="1"/>
</dbReference>
<reference evidence="1" key="1">
    <citation type="submission" date="2020-06" db="EMBL/GenBank/DDBJ databases">
        <title>Legume-microbial interactions unlock mineral nutrients during tropical forest succession.</title>
        <authorList>
            <person name="Epihov D.Z."/>
        </authorList>
    </citation>
    <scope>NUCLEOTIDE SEQUENCE [LARGE SCALE GENOMIC DNA]</scope>
    <source>
        <strain evidence="1">Pan2503</strain>
    </source>
</reference>
<dbReference type="PANTHER" id="PTHR36455:SF1">
    <property type="entry name" value="BLR8292 PROTEIN"/>
    <property type="match status" value="1"/>
</dbReference>
<accession>A0A7V8NTP3</accession>
<organism evidence="1 2">
    <name type="scientific">Candidatus Acidiferrum panamense</name>
    <dbReference type="NCBI Taxonomy" id="2741543"/>
    <lineage>
        <taxon>Bacteria</taxon>
        <taxon>Pseudomonadati</taxon>
        <taxon>Acidobacteriota</taxon>
        <taxon>Terriglobia</taxon>
        <taxon>Candidatus Acidiferrales</taxon>
        <taxon>Candidatus Acidiferrum</taxon>
    </lineage>
</organism>
<protein>
    <submittedName>
        <fullName evidence="1">IS66 family insertion sequence element accessory protein TnpB</fullName>
    </submittedName>
</protein>
<gene>
    <name evidence="1" type="primary">tnpB</name>
    <name evidence="1" type="ORF">HRJ53_20310</name>
</gene>
<dbReference type="AlphaFoldDB" id="A0A7V8NTP3"/>
<dbReference type="InterPro" id="IPR008878">
    <property type="entry name" value="Transposase_IS66_Orf2"/>
</dbReference>
<evidence type="ECO:0000313" key="2">
    <source>
        <dbReference type="Proteomes" id="UP000567293"/>
    </source>
</evidence>
<dbReference type="EMBL" id="JACDQQ010001957">
    <property type="protein sequence ID" value="MBA0087334.1"/>
    <property type="molecule type" value="Genomic_DNA"/>
</dbReference>
<comment type="caution">
    <text evidence="1">The sequence shown here is derived from an EMBL/GenBank/DDBJ whole genome shotgun (WGS) entry which is preliminary data.</text>
</comment>
<dbReference type="NCBIfam" id="NF033819">
    <property type="entry name" value="IS66_TnpB"/>
    <property type="match status" value="1"/>
</dbReference>
<sequence>MFGFGPATRIYLATGATDMRKGFNGLYGLVRDQLGCDPESGHVFLFSNARRNRLKLLVYDHSGLWICSKKLDGGRFRWPGAEAAVTKIVLSHEELALLLGGIDLAETGRRKWYRKPLMEESEKLRIPA</sequence>
<proteinExistence type="predicted"/>
<dbReference type="PANTHER" id="PTHR36455">
    <property type="match status" value="1"/>
</dbReference>